<protein>
    <submittedName>
        <fullName evidence="1">Uncharacterized protein</fullName>
    </submittedName>
</protein>
<gene>
    <name evidence="1" type="ORF">HMPREF0091_11217</name>
</gene>
<accession>F1T6Y1</accession>
<keyword evidence="2" id="KW-1185">Reference proteome</keyword>
<dbReference type="Proteomes" id="UP000005947">
    <property type="component" value="Unassembled WGS sequence"/>
</dbReference>
<comment type="caution">
    <text evidence="1">The sequence shown here is derived from an EMBL/GenBank/DDBJ whole genome shotgun (WGS) entry which is preliminary data.</text>
</comment>
<evidence type="ECO:0000313" key="1">
    <source>
        <dbReference type="EMBL" id="EGF22710.1"/>
    </source>
</evidence>
<dbReference type="eggNOG" id="COG3677">
    <property type="taxonomic scope" value="Bacteria"/>
</dbReference>
<dbReference type="EMBL" id="ACGK02000005">
    <property type="protein sequence ID" value="EGF22710.1"/>
    <property type="molecule type" value="Genomic_DNA"/>
</dbReference>
<dbReference type="AlphaFoldDB" id="F1T6Y1"/>
<evidence type="ECO:0000313" key="2">
    <source>
        <dbReference type="Proteomes" id="UP000005947"/>
    </source>
</evidence>
<proteinExistence type="predicted"/>
<sequence>MVKTVREMLRNHRGLSELRRIKAVFWWCYMHTEAPLEPAEMLRSMPRNKDLQTLVNAFRPHRGESIYIPIHMETLWCTQSYITAIPISIQQNNLFTHFL</sequence>
<reference evidence="1 2" key="1">
    <citation type="submission" date="2011-02" db="EMBL/GenBank/DDBJ databases">
        <authorList>
            <person name="Muzny D."/>
            <person name="Qin X."/>
            <person name="Buhay C."/>
            <person name="Dugan-Rocha S."/>
            <person name="Ding Y."/>
            <person name="Chen G."/>
            <person name="Hawes A."/>
            <person name="Holder M."/>
            <person name="Jhangiani S."/>
            <person name="Johnson A."/>
            <person name="Khan Z."/>
            <person name="Li Z."/>
            <person name="Liu W."/>
            <person name="Liu X."/>
            <person name="Perez L."/>
            <person name="Shen H."/>
            <person name="Wang Q."/>
            <person name="Watt J."/>
            <person name="Xi L."/>
            <person name="Xin Y."/>
            <person name="Zhou J."/>
            <person name="Deng J."/>
            <person name="Jiang H."/>
            <person name="Liu Y."/>
            <person name="Qu J."/>
            <person name="Song X.-Z."/>
            <person name="Zhang L."/>
            <person name="Villasana D."/>
            <person name="Johnson A."/>
            <person name="Liu J."/>
            <person name="Liyanage D."/>
            <person name="Lorensuhewa L."/>
            <person name="Robinson T."/>
            <person name="Song A."/>
            <person name="Song B.-B."/>
            <person name="Dinh H."/>
            <person name="Thornton R."/>
            <person name="Coyle M."/>
            <person name="Francisco L."/>
            <person name="Jackson L."/>
            <person name="Javaid M."/>
            <person name="Korchina V."/>
            <person name="Kovar C."/>
            <person name="Mata R."/>
            <person name="Mathew T."/>
            <person name="Ngo R."/>
            <person name="Nguyen L."/>
            <person name="Nguyen N."/>
            <person name="Okwuonu G."/>
            <person name="Ongeri F."/>
            <person name="Pham C."/>
            <person name="Simmons D."/>
            <person name="Wilczek-Boney K."/>
            <person name="Hale W."/>
            <person name="Jakkamsetti A."/>
            <person name="Pham P."/>
            <person name="Ruth R."/>
            <person name="San Lucas F."/>
            <person name="Warren J."/>
            <person name="Zhang J."/>
            <person name="Zhao Z."/>
            <person name="Zhou C."/>
            <person name="Zhu D."/>
            <person name="Lee S."/>
            <person name="Bess C."/>
            <person name="Blankenburg K."/>
            <person name="Forbes L."/>
            <person name="Fu Q."/>
            <person name="Gubbala S."/>
            <person name="Hirani K."/>
            <person name="Jayaseelan J.C."/>
            <person name="Lara F."/>
            <person name="Munidasa M."/>
            <person name="Palculict T."/>
            <person name="Patil S."/>
            <person name="Pu L.-L."/>
            <person name="Saada N."/>
            <person name="Tang L."/>
            <person name="Weissenberger G."/>
            <person name="Zhu Y."/>
            <person name="Hemphill L."/>
            <person name="Shang Y."/>
            <person name="Youmans B."/>
            <person name="Ayvaz T."/>
            <person name="Ross M."/>
            <person name="Santibanez J."/>
            <person name="Aqrawi P."/>
            <person name="Gross S."/>
            <person name="Joshi V."/>
            <person name="Fowler G."/>
            <person name="Nazareth L."/>
            <person name="Reid J."/>
            <person name="Worley K."/>
            <person name="Petrosino J."/>
            <person name="Highlander S."/>
            <person name="Gibbs R."/>
        </authorList>
    </citation>
    <scope>NUCLEOTIDE SEQUENCE [LARGE SCALE GENOMIC DNA]</scope>
    <source>
        <strain evidence="1 2">DSM 15829</strain>
    </source>
</reference>
<name>F1T6Y1_9ACTN</name>
<organism evidence="1 2">
    <name type="scientific">Fannyhessea vaginae DSM 15829</name>
    <dbReference type="NCBI Taxonomy" id="525256"/>
    <lineage>
        <taxon>Bacteria</taxon>
        <taxon>Bacillati</taxon>
        <taxon>Actinomycetota</taxon>
        <taxon>Coriobacteriia</taxon>
        <taxon>Coriobacteriales</taxon>
        <taxon>Atopobiaceae</taxon>
        <taxon>Fannyhessea</taxon>
    </lineage>
</organism>